<keyword evidence="3 5" id="KW-0808">Transferase</keyword>
<dbReference type="Pfam" id="PF00551">
    <property type="entry name" value="Formyl_trans_N"/>
    <property type="match status" value="1"/>
</dbReference>
<dbReference type="InterPro" id="IPR005793">
    <property type="entry name" value="Formyl_trans_C"/>
</dbReference>
<dbReference type="Proteomes" id="UP000323337">
    <property type="component" value="Unassembled WGS sequence"/>
</dbReference>
<evidence type="ECO:0000256" key="4">
    <source>
        <dbReference type="ARBA" id="ARBA00022917"/>
    </source>
</evidence>
<dbReference type="GO" id="GO:0004479">
    <property type="term" value="F:methionyl-tRNA formyltransferase activity"/>
    <property type="evidence" value="ECO:0007669"/>
    <property type="project" value="UniProtKB-UniRule"/>
</dbReference>
<comment type="function">
    <text evidence="5">Attaches a formyl group to the free amino group of methionyl-tRNA(fMet). The formyl group appears to play a dual role in the initiator identity of N-formylmethionyl-tRNA by promoting its recognition by IF2 and preventing the misappropriation of this tRNA by the elongation apparatus.</text>
</comment>
<gene>
    <name evidence="5" type="primary">fmt</name>
    <name evidence="8" type="ORF">FXF49_08615</name>
</gene>
<feature type="binding site" evidence="5">
    <location>
        <begin position="126"/>
        <end position="129"/>
    </location>
    <ligand>
        <name>(6S)-5,6,7,8-tetrahydrofolate</name>
        <dbReference type="ChEBI" id="CHEBI:57453"/>
    </ligand>
</feature>
<evidence type="ECO:0000259" key="6">
    <source>
        <dbReference type="Pfam" id="PF00551"/>
    </source>
</evidence>
<evidence type="ECO:0000313" key="8">
    <source>
        <dbReference type="EMBL" id="TYB32995.1"/>
    </source>
</evidence>
<dbReference type="SUPFAM" id="SSF53328">
    <property type="entry name" value="Formyltransferase"/>
    <property type="match status" value="1"/>
</dbReference>
<dbReference type="Pfam" id="PF02911">
    <property type="entry name" value="Formyl_trans_C"/>
    <property type="match status" value="1"/>
</dbReference>
<evidence type="ECO:0000313" key="9">
    <source>
        <dbReference type="Proteomes" id="UP000323337"/>
    </source>
</evidence>
<evidence type="ECO:0000256" key="1">
    <source>
        <dbReference type="ARBA" id="ARBA00010699"/>
    </source>
</evidence>
<dbReference type="HAMAP" id="MF_00182">
    <property type="entry name" value="Formyl_trans"/>
    <property type="match status" value="1"/>
</dbReference>
<dbReference type="InterPro" id="IPR002376">
    <property type="entry name" value="Formyl_transf_N"/>
</dbReference>
<dbReference type="InterPro" id="IPR001555">
    <property type="entry name" value="GART_AS"/>
</dbReference>
<keyword evidence="4 5" id="KW-0648">Protein biosynthesis</keyword>
<proteinExistence type="inferred from homology"/>
<dbReference type="PROSITE" id="PS00373">
    <property type="entry name" value="GART"/>
    <property type="match status" value="1"/>
</dbReference>
<accession>A0A5D0MM22</accession>
<dbReference type="InterPro" id="IPR005794">
    <property type="entry name" value="Fmt"/>
</dbReference>
<dbReference type="GO" id="GO:0005829">
    <property type="term" value="C:cytosol"/>
    <property type="evidence" value="ECO:0007669"/>
    <property type="project" value="TreeGrafter"/>
</dbReference>
<feature type="domain" description="Formyl transferase C-terminal" evidence="7">
    <location>
        <begin position="218"/>
        <end position="315"/>
    </location>
</feature>
<dbReference type="CDD" id="cd08646">
    <property type="entry name" value="FMT_core_Met-tRNA-FMT_N"/>
    <property type="match status" value="1"/>
</dbReference>
<dbReference type="EC" id="2.1.2.9" evidence="2 5"/>
<dbReference type="CDD" id="cd08704">
    <property type="entry name" value="Met_tRNA_FMT_C"/>
    <property type="match status" value="1"/>
</dbReference>
<sequence length="325" mass="36231">MHPHPCTTAAFQGAKMKVIYMGTPGIAIKPLESLVNHSEINVPLVICQPDKPKGRGKKLAPPPVKEFAETTGIEVYQPLSLKNNDELVQKISNIEPDFLVVVAYGRILPNNILNSAKYAPINVHFSLLPKYRGAAPVNWAVINGEEHTGVTTMLMSEGLDEGDILLQESVEIDLKNSIELSEELSELGAELIVKTLINFEDIHPRPQNHRLSSYAPVIKKKDGLIDWRQSALQIEREIRGFQPWPSAFSYINGKMVKLFKAEVVENTESSYEAGTLMEIDKESFTVKCGKDSLRIQELQMEGKKRTTVKNFLSGNKLEKGVKLGQ</sequence>
<dbReference type="PANTHER" id="PTHR11138">
    <property type="entry name" value="METHIONYL-TRNA FORMYLTRANSFERASE"/>
    <property type="match status" value="1"/>
</dbReference>
<dbReference type="FunFam" id="3.40.50.12230:FF:000001">
    <property type="entry name" value="Methionyl-tRNA formyltransferase"/>
    <property type="match status" value="1"/>
</dbReference>
<comment type="similarity">
    <text evidence="1 5">Belongs to the Fmt family.</text>
</comment>
<dbReference type="EMBL" id="VSIV01000222">
    <property type="protein sequence ID" value="TYB32995.1"/>
    <property type="molecule type" value="Genomic_DNA"/>
</dbReference>
<evidence type="ECO:0000256" key="2">
    <source>
        <dbReference type="ARBA" id="ARBA00012261"/>
    </source>
</evidence>
<organism evidence="8 9">
    <name type="scientific">Flexistipes sinusarabici</name>
    <dbReference type="NCBI Taxonomy" id="2352"/>
    <lineage>
        <taxon>Bacteria</taxon>
        <taxon>Pseudomonadati</taxon>
        <taxon>Deferribacterota</taxon>
        <taxon>Deferribacteres</taxon>
        <taxon>Deferribacterales</taxon>
        <taxon>Flexistipitaceae</taxon>
        <taxon>Flexistipes</taxon>
    </lineage>
</organism>
<dbReference type="NCBIfam" id="TIGR00460">
    <property type="entry name" value="fmt"/>
    <property type="match status" value="1"/>
</dbReference>
<evidence type="ECO:0000256" key="5">
    <source>
        <dbReference type="HAMAP-Rule" id="MF_00182"/>
    </source>
</evidence>
<name>A0A5D0MM22_FLESI</name>
<dbReference type="InterPro" id="IPR036477">
    <property type="entry name" value="Formyl_transf_N_sf"/>
</dbReference>
<dbReference type="AlphaFoldDB" id="A0A5D0MM22"/>
<feature type="domain" description="Formyl transferase N-terminal" evidence="6">
    <location>
        <begin position="36"/>
        <end position="195"/>
    </location>
</feature>
<dbReference type="PANTHER" id="PTHR11138:SF5">
    <property type="entry name" value="METHIONYL-TRNA FORMYLTRANSFERASE, MITOCHONDRIAL"/>
    <property type="match status" value="1"/>
</dbReference>
<dbReference type="InterPro" id="IPR044135">
    <property type="entry name" value="Met-tRNA-FMT_C"/>
</dbReference>
<dbReference type="Gene3D" id="3.40.50.12230">
    <property type="match status" value="1"/>
</dbReference>
<evidence type="ECO:0000259" key="7">
    <source>
        <dbReference type="Pfam" id="PF02911"/>
    </source>
</evidence>
<comment type="caution">
    <text evidence="8">The sequence shown here is derived from an EMBL/GenBank/DDBJ whole genome shotgun (WGS) entry which is preliminary data.</text>
</comment>
<reference evidence="8 9" key="1">
    <citation type="submission" date="2019-08" db="EMBL/GenBank/DDBJ databases">
        <title>Genomic characterization of a novel candidate phylum (ARYD3) from a high temperature, high salinity tertiary oil reservoir in north central Oklahoma, USA.</title>
        <authorList>
            <person name="Youssef N.H."/>
            <person name="Yadav A."/>
            <person name="Elshahed M.S."/>
        </authorList>
    </citation>
    <scope>NUCLEOTIDE SEQUENCE [LARGE SCALE GENOMIC DNA]</scope>
    <source>
        <strain evidence="8">ARYD1</strain>
    </source>
</reference>
<dbReference type="InterPro" id="IPR041711">
    <property type="entry name" value="Met-tRNA-FMT_N"/>
</dbReference>
<protein>
    <recommendedName>
        <fullName evidence="2 5">Methionyl-tRNA formyltransferase</fullName>
        <ecNumber evidence="2 5">2.1.2.9</ecNumber>
    </recommendedName>
</protein>
<dbReference type="InterPro" id="IPR011034">
    <property type="entry name" value="Formyl_transferase-like_C_sf"/>
</dbReference>
<evidence type="ECO:0000256" key="3">
    <source>
        <dbReference type="ARBA" id="ARBA00022679"/>
    </source>
</evidence>
<comment type="catalytic activity">
    <reaction evidence="5">
        <text>L-methionyl-tRNA(fMet) + (6R)-10-formyltetrahydrofolate = N-formyl-L-methionyl-tRNA(fMet) + (6S)-5,6,7,8-tetrahydrofolate + H(+)</text>
        <dbReference type="Rhea" id="RHEA:24380"/>
        <dbReference type="Rhea" id="RHEA-COMP:9952"/>
        <dbReference type="Rhea" id="RHEA-COMP:9953"/>
        <dbReference type="ChEBI" id="CHEBI:15378"/>
        <dbReference type="ChEBI" id="CHEBI:57453"/>
        <dbReference type="ChEBI" id="CHEBI:78530"/>
        <dbReference type="ChEBI" id="CHEBI:78844"/>
        <dbReference type="ChEBI" id="CHEBI:195366"/>
        <dbReference type="EC" id="2.1.2.9"/>
    </reaction>
</comment>
<dbReference type="SUPFAM" id="SSF50486">
    <property type="entry name" value="FMT C-terminal domain-like"/>
    <property type="match status" value="1"/>
</dbReference>